<dbReference type="PANTHER" id="PTHR30086:SF19">
    <property type="entry name" value="THREONINE EFFLUX PROTEIN"/>
    <property type="match status" value="1"/>
</dbReference>
<dbReference type="AlphaFoldDB" id="A0A1S7LGU9"/>
<comment type="subcellular location">
    <subcellularLocation>
        <location evidence="1">Cell membrane</location>
        <topology evidence="1">Multi-pass membrane protein</topology>
    </subcellularLocation>
</comment>
<reference evidence="7" key="1">
    <citation type="submission" date="2015-04" db="EMBL/GenBank/DDBJ databases">
        <authorList>
            <person name="Syromyatnikov M.Y."/>
            <person name="Popov V.N."/>
        </authorList>
    </citation>
    <scope>NUCLEOTIDE SEQUENCE</scope>
    <source>
        <strain evidence="7">MO-1</strain>
    </source>
</reference>
<accession>A0A1S7LGU9</accession>
<feature type="transmembrane region" description="Helical" evidence="6">
    <location>
        <begin position="72"/>
        <end position="94"/>
    </location>
</feature>
<protein>
    <submittedName>
        <fullName evidence="7">Threonine efflux protein</fullName>
    </submittedName>
</protein>
<evidence type="ECO:0000256" key="2">
    <source>
        <dbReference type="ARBA" id="ARBA00022475"/>
    </source>
</evidence>
<evidence type="ECO:0000256" key="4">
    <source>
        <dbReference type="ARBA" id="ARBA00022989"/>
    </source>
</evidence>
<dbReference type="EMBL" id="LO017727">
    <property type="protein sequence ID" value="CRH05643.1"/>
    <property type="molecule type" value="Genomic_DNA"/>
</dbReference>
<name>A0A1S7LGU9_MAGMO</name>
<proteinExistence type="predicted"/>
<dbReference type="InterPro" id="IPR001123">
    <property type="entry name" value="LeuE-type"/>
</dbReference>
<dbReference type="GO" id="GO:0015171">
    <property type="term" value="F:amino acid transmembrane transporter activity"/>
    <property type="evidence" value="ECO:0007669"/>
    <property type="project" value="TreeGrafter"/>
</dbReference>
<dbReference type="PANTHER" id="PTHR30086">
    <property type="entry name" value="ARGININE EXPORTER PROTEIN ARGO"/>
    <property type="match status" value="1"/>
</dbReference>
<evidence type="ECO:0000256" key="6">
    <source>
        <dbReference type="SAM" id="Phobius"/>
    </source>
</evidence>
<organism evidence="7">
    <name type="scientific">Magnetococcus massalia (strain MO-1)</name>
    <dbReference type="NCBI Taxonomy" id="451514"/>
    <lineage>
        <taxon>Bacteria</taxon>
        <taxon>Pseudomonadati</taxon>
        <taxon>Pseudomonadota</taxon>
        <taxon>Magnetococcia</taxon>
        <taxon>Magnetococcales</taxon>
        <taxon>Magnetococcaceae</taxon>
        <taxon>Magnetococcus</taxon>
    </lineage>
</organism>
<gene>
    <name evidence="7" type="primary">yahN</name>
    <name evidence="7" type="ORF">MAGMO_1454</name>
</gene>
<dbReference type="Pfam" id="PF01810">
    <property type="entry name" value="LysE"/>
    <property type="match status" value="1"/>
</dbReference>
<evidence type="ECO:0000256" key="5">
    <source>
        <dbReference type="ARBA" id="ARBA00023136"/>
    </source>
</evidence>
<feature type="transmembrane region" description="Helical" evidence="6">
    <location>
        <begin position="42"/>
        <end position="66"/>
    </location>
</feature>
<evidence type="ECO:0000256" key="1">
    <source>
        <dbReference type="ARBA" id="ARBA00004651"/>
    </source>
</evidence>
<evidence type="ECO:0000256" key="3">
    <source>
        <dbReference type="ARBA" id="ARBA00022692"/>
    </source>
</evidence>
<evidence type="ECO:0000313" key="7">
    <source>
        <dbReference type="EMBL" id="CRH05643.1"/>
    </source>
</evidence>
<feature type="transmembrane region" description="Helical" evidence="6">
    <location>
        <begin position="6"/>
        <end position="30"/>
    </location>
</feature>
<keyword evidence="2" id="KW-1003">Cell membrane</keyword>
<feature type="transmembrane region" description="Helical" evidence="6">
    <location>
        <begin position="151"/>
        <end position="173"/>
    </location>
</feature>
<keyword evidence="3 6" id="KW-0812">Transmembrane</keyword>
<keyword evidence="4 6" id="KW-1133">Transmembrane helix</keyword>
<dbReference type="GO" id="GO:0005886">
    <property type="term" value="C:plasma membrane"/>
    <property type="evidence" value="ECO:0007669"/>
    <property type="project" value="UniProtKB-SubCell"/>
</dbReference>
<sequence>MSDLLMTLLSVASIWIVAVITPGPNFLLTLQTTLSHSRQHALYGVVGIAIGTALWGSAGFLGIALLFQAAPWLYVGVKVVGGGYLIYLGIRLLWSSYHPAPQQTSRTVTNGGRWAMLRIGLWTNLSNPKSALFVSSLFASTLSQTPSLGQGIATIAIMTTLSFSWYALVALLFSTPRITQLYQQAKQRIDRMAGVLFIGFGSLLASQR</sequence>
<keyword evidence="5 6" id="KW-0472">Membrane</keyword>